<dbReference type="InterPro" id="IPR036271">
    <property type="entry name" value="Tet_transcr_reg_TetR-rel_C_sf"/>
</dbReference>
<reference evidence="2" key="1">
    <citation type="journal article" date="2014" name="Int. J. Syst. Evol. Microbiol.">
        <title>Complete genome sequence of Corynebacterium casei LMG S-19264T (=DSM 44701T), isolated from a smear-ripened cheese.</title>
        <authorList>
            <consortium name="US DOE Joint Genome Institute (JGI-PGF)"/>
            <person name="Walter F."/>
            <person name="Albersmeier A."/>
            <person name="Kalinowski J."/>
            <person name="Ruckert C."/>
        </authorList>
    </citation>
    <scope>NUCLEOTIDE SEQUENCE</scope>
    <source>
        <strain evidence="2">CGMCC 1.12827</strain>
    </source>
</reference>
<sequence>MTLRAIGARVGVAPALVAHYEPVMDELIAATFAAITTAEVDDVADLVGGEQTATDKLRRLIATLTEPGRDDVTVVWADAFSMGRTNESLAAAVREVMDRWQQLVGDLITGGVDSGEFRTDDADDVAWQFLGMIDGVNSHAMVRYADTLDRGRLVRRAMENELTLSRGALHQD</sequence>
<evidence type="ECO:0000259" key="1">
    <source>
        <dbReference type="Pfam" id="PF13977"/>
    </source>
</evidence>
<protein>
    <recommendedName>
        <fullName evidence="1">BetI-type transcriptional repressor C-terminal domain-containing protein</fullName>
    </recommendedName>
</protein>
<dbReference type="EMBL" id="BMGC01000002">
    <property type="protein sequence ID" value="GGB20073.1"/>
    <property type="molecule type" value="Genomic_DNA"/>
</dbReference>
<feature type="domain" description="BetI-type transcriptional repressor C-terminal" evidence="1">
    <location>
        <begin position="55"/>
        <end position="157"/>
    </location>
</feature>
<dbReference type="InterPro" id="IPR039538">
    <property type="entry name" value="BetI_C"/>
</dbReference>
<accession>A0A916SZ30</accession>
<gene>
    <name evidence="2" type="ORF">GCM10011489_05310</name>
</gene>
<reference evidence="2" key="2">
    <citation type="submission" date="2020-09" db="EMBL/GenBank/DDBJ databases">
        <authorList>
            <person name="Sun Q."/>
            <person name="Zhou Y."/>
        </authorList>
    </citation>
    <scope>NUCLEOTIDE SEQUENCE</scope>
    <source>
        <strain evidence="2">CGMCC 1.12827</strain>
    </source>
</reference>
<dbReference type="Proteomes" id="UP000621454">
    <property type="component" value="Unassembled WGS sequence"/>
</dbReference>
<comment type="caution">
    <text evidence="2">The sequence shown here is derived from an EMBL/GenBank/DDBJ whole genome shotgun (WGS) entry which is preliminary data.</text>
</comment>
<proteinExistence type="predicted"/>
<dbReference type="SUPFAM" id="SSF48498">
    <property type="entry name" value="Tetracyclin repressor-like, C-terminal domain"/>
    <property type="match status" value="1"/>
</dbReference>
<dbReference type="Pfam" id="PF13977">
    <property type="entry name" value="TetR_C_6"/>
    <property type="match status" value="1"/>
</dbReference>
<dbReference type="Gene3D" id="1.10.357.10">
    <property type="entry name" value="Tetracycline Repressor, domain 2"/>
    <property type="match status" value="1"/>
</dbReference>
<organism evidence="2 3">
    <name type="scientific">Gordonia jinhuaensis</name>
    <dbReference type="NCBI Taxonomy" id="1517702"/>
    <lineage>
        <taxon>Bacteria</taxon>
        <taxon>Bacillati</taxon>
        <taxon>Actinomycetota</taxon>
        <taxon>Actinomycetes</taxon>
        <taxon>Mycobacteriales</taxon>
        <taxon>Gordoniaceae</taxon>
        <taxon>Gordonia</taxon>
    </lineage>
</organism>
<evidence type="ECO:0000313" key="3">
    <source>
        <dbReference type="Proteomes" id="UP000621454"/>
    </source>
</evidence>
<evidence type="ECO:0000313" key="2">
    <source>
        <dbReference type="EMBL" id="GGB20073.1"/>
    </source>
</evidence>
<keyword evidence="3" id="KW-1185">Reference proteome</keyword>
<name>A0A916SZ30_9ACTN</name>
<dbReference type="AlphaFoldDB" id="A0A916SZ30"/>